<dbReference type="Proteomes" id="UP000460272">
    <property type="component" value="Unassembled WGS sequence"/>
</dbReference>
<evidence type="ECO:0000256" key="3">
    <source>
        <dbReference type="ARBA" id="ARBA00022692"/>
    </source>
</evidence>
<keyword evidence="4 7" id="KW-1133">Transmembrane helix</keyword>
<dbReference type="RefSeq" id="WP_145854504.1">
    <property type="nucleotide sequence ID" value="NZ_RPFW01000003.1"/>
</dbReference>
<feature type="region of interest" description="Disordered" evidence="6">
    <location>
        <begin position="293"/>
        <end position="329"/>
    </location>
</feature>
<evidence type="ECO:0000256" key="1">
    <source>
        <dbReference type="ARBA" id="ARBA00004651"/>
    </source>
</evidence>
<feature type="transmembrane region" description="Helical" evidence="7">
    <location>
        <begin position="181"/>
        <end position="204"/>
    </location>
</feature>
<dbReference type="GO" id="GO:0005886">
    <property type="term" value="C:plasma membrane"/>
    <property type="evidence" value="ECO:0007669"/>
    <property type="project" value="UniProtKB-SubCell"/>
</dbReference>
<reference evidence="8 9" key="1">
    <citation type="submission" date="2018-11" db="EMBL/GenBank/DDBJ databases">
        <title>Trebonia kvetii gen.nov., sp.nov., a novel acidophilic actinobacterium, and proposal of the new actinobacterial family Treboniaceae fam. nov.</title>
        <authorList>
            <person name="Rapoport D."/>
            <person name="Sagova-Mareckova M."/>
            <person name="Sedlacek I."/>
            <person name="Provaznik J."/>
            <person name="Kralova S."/>
            <person name="Pavlinic D."/>
            <person name="Benes V."/>
            <person name="Kopecky J."/>
        </authorList>
    </citation>
    <scope>NUCLEOTIDE SEQUENCE [LARGE SCALE GENOMIC DNA]</scope>
    <source>
        <strain evidence="8 9">15Tr583</strain>
    </source>
</reference>
<dbReference type="OrthoDB" id="3349406at2"/>
<feature type="transmembrane region" description="Helical" evidence="7">
    <location>
        <begin position="105"/>
        <end position="133"/>
    </location>
</feature>
<evidence type="ECO:0000256" key="7">
    <source>
        <dbReference type="SAM" id="Phobius"/>
    </source>
</evidence>
<feature type="compositionally biased region" description="Basic and acidic residues" evidence="6">
    <location>
        <begin position="315"/>
        <end position="324"/>
    </location>
</feature>
<gene>
    <name evidence="8" type="ORF">EAS64_19225</name>
</gene>
<evidence type="ECO:0000313" key="9">
    <source>
        <dbReference type="Proteomes" id="UP000460272"/>
    </source>
</evidence>
<feature type="transmembrane region" description="Helical" evidence="7">
    <location>
        <begin position="216"/>
        <end position="236"/>
    </location>
</feature>
<keyword evidence="9" id="KW-1185">Reference proteome</keyword>
<evidence type="ECO:0000256" key="2">
    <source>
        <dbReference type="ARBA" id="ARBA00022475"/>
    </source>
</evidence>
<dbReference type="Pfam" id="PF03631">
    <property type="entry name" value="Virul_fac_BrkB"/>
    <property type="match status" value="1"/>
</dbReference>
<keyword evidence="2" id="KW-1003">Cell membrane</keyword>
<evidence type="ECO:0000256" key="4">
    <source>
        <dbReference type="ARBA" id="ARBA00022989"/>
    </source>
</evidence>
<dbReference type="AlphaFoldDB" id="A0A6P2BZE7"/>
<evidence type="ECO:0000256" key="5">
    <source>
        <dbReference type="ARBA" id="ARBA00023136"/>
    </source>
</evidence>
<keyword evidence="5 7" id="KW-0472">Membrane</keyword>
<accession>A0A6P2BZE7</accession>
<feature type="transmembrane region" description="Helical" evidence="7">
    <location>
        <begin position="248"/>
        <end position="271"/>
    </location>
</feature>
<dbReference type="PANTHER" id="PTHR30213">
    <property type="entry name" value="INNER MEMBRANE PROTEIN YHJD"/>
    <property type="match status" value="1"/>
</dbReference>
<dbReference type="EMBL" id="RPFW01000003">
    <property type="protein sequence ID" value="TVZ04492.1"/>
    <property type="molecule type" value="Genomic_DNA"/>
</dbReference>
<feature type="transmembrane region" description="Helical" evidence="7">
    <location>
        <begin position="39"/>
        <end position="66"/>
    </location>
</feature>
<evidence type="ECO:0000313" key="8">
    <source>
        <dbReference type="EMBL" id="TVZ04492.1"/>
    </source>
</evidence>
<proteinExistence type="predicted"/>
<comment type="subcellular location">
    <subcellularLocation>
        <location evidence="1">Cell membrane</location>
        <topology evidence="1">Multi-pass membrane protein</topology>
    </subcellularLocation>
</comment>
<sequence>MKAIDKSLQAADRLQQRRTVLAFPVAVWSKFNDDQAGNLAALISYYAFAAIFPLLLILVTVLNIVLRNDPQLQQDLINSALAQYPVVGQQIKANLGSISGTGLPLIIGIIFLLLGARGVAGAMQNAMCVVWGIPKERRPGFPLSIAWSLALVLSIGIGFIATTFLSGLAGGAGHVLTGAGAYVATVAVSLVVNLGMFWLGFRLATFFQVRWRDLRTGSAIAAVCWQALQVAGGYVVSHQLHRASELYGTFGIVLGLMAWLFLQSEVTLYAAEIDVVLARRQWPVSILPAPVTEETPAAMTEEKEQERPAIPGPRGHAEGPEHVGHNGAAGWFSRARRAVGRR</sequence>
<comment type="caution">
    <text evidence="8">The sequence shown here is derived from an EMBL/GenBank/DDBJ whole genome shotgun (WGS) entry which is preliminary data.</text>
</comment>
<organism evidence="8 9">
    <name type="scientific">Trebonia kvetii</name>
    <dbReference type="NCBI Taxonomy" id="2480626"/>
    <lineage>
        <taxon>Bacteria</taxon>
        <taxon>Bacillati</taxon>
        <taxon>Actinomycetota</taxon>
        <taxon>Actinomycetes</taxon>
        <taxon>Streptosporangiales</taxon>
        <taxon>Treboniaceae</taxon>
        <taxon>Trebonia</taxon>
    </lineage>
</organism>
<dbReference type="PANTHER" id="PTHR30213:SF1">
    <property type="entry name" value="INNER MEMBRANE PROTEIN YHJD"/>
    <property type="match status" value="1"/>
</dbReference>
<dbReference type="InterPro" id="IPR017039">
    <property type="entry name" value="Virul_fac_BrkB"/>
</dbReference>
<feature type="transmembrane region" description="Helical" evidence="7">
    <location>
        <begin position="145"/>
        <end position="169"/>
    </location>
</feature>
<name>A0A6P2BZE7_9ACTN</name>
<protein>
    <submittedName>
        <fullName evidence="8">YihY/virulence factor BrkB family protein</fullName>
    </submittedName>
</protein>
<evidence type="ECO:0000256" key="6">
    <source>
        <dbReference type="SAM" id="MobiDB-lite"/>
    </source>
</evidence>
<keyword evidence="3 7" id="KW-0812">Transmembrane</keyword>